<dbReference type="InterPro" id="IPR043502">
    <property type="entry name" value="DNA/RNA_pol_sf"/>
</dbReference>
<keyword evidence="5" id="KW-1185">Reference proteome</keyword>
<dbReference type="SUPFAM" id="SSF56672">
    <property type="entry name" value="DNA/RNA polymerases"/>
    <property type="match status" value="1"/>
</dbReference>
<protein>
    <recommendedName>
        <fullName evidence="3">Reverse transcriptase domain-containing protein</fullName>
    </recommendedName>
</protein>
<feature type="compositionally biased region" description="Basic and acidic residues" evidence="2">
    <location>
        <begin position="230"/>
        <end position="247"/>
    </location>
</feature>
<evidence type="ECO:0000313" key="5">
    <source>
        <dbReference type="Proteomes" id="UP000553632"/>
    </source>
</evidence>
<feature type="coiled-coil region" evidence="1">
    <location>
        <begin position="253"/>
        <end position="280"/>
    </location>
</feature>
<gene>
    <name evidence="4" type="ORF">FOZ63_018112</name>
</gene>
<comment type="caution">
    <text evidence="4">The sequence shown here is derived from an EMBL/GenBank/DDBJ whole genome shotgun (WGS) entry which is preliminary data.</text>
</comment>
<evidence type="ECO:0000259" key="3">
    <source>
        <dbReference type="Pfam" id="PF00078"/>
    </source>
</evidence>
<feature type="region of interest" description="Disordered" evidence="2">
    <location>
        <begin position="156"/>
        <end position="197"/>
    </location>
</feature>
<accession>A0A7J6RNS9</accession>
<feature type="region of interest" description="Disordered" evidence="2">
    <location>
        <begin position="222"/>
        <end position="247"/>
    </location>
</feature>
<evidence type="ECO:0000256" key="1">
    <source>
        <dbReference type="SAM" id="Coils"/>
    </source>
</evidence>
<reference evidence="4 5" key="1">
    <citation type="submission" date="2020-04" db="EMBL/GenBank/DDBJ databases">
        <title>Perkinsus olseni comparative genomics.</title>
        <authorList>
            <person name="Bogema D.R."/>
        </authorList>
    </citation>
    <scope>NUCLEOTIDE SEQUENCE [LARGE SCALE GENOMIC DNA]</scope>
    <source>
        <strain evidence="4 5">ATCC PRA-207</strain>
    </source>
</reference>
<dbReference type="Pfam" id="PF00078">
    <property type="entry name" value="RVT_1"/>
    <property type="match status" value="1"/>
</dbReference>
<organism evidence="4 5">
    <name type="scientific">Perkinsus olseni</name>
    <name type="common">Perkinsus atlanticus</name>
    <dbReference type="NCBI Taxonomy" id="32597"/>
    <lineage>
        <taxon>Eukaryota</taxon>
        <taxon>Sar</taxon>
        <taxon>Alveolata</taxon>
        <taxon>Perkinsozoa</taxon>
        <taxon>Perkinsea</taxon>
        <taxon>Perkinsida</taxon>
        <taxon>Perkinsidae</taxon>
        <taxon>Perkinsus</taxon>
    </lineage>
</organism>
<dbReference type="InterPro" id="IPR052055">
    <property type="entry name" value="Hepadnavirus_pol/RT"/>
</dbReference>
<sequence>MKFTPNLIPLVAVIAKCRANKFVELAECRFTGAEYSCTQSEMVTSVAGAPVEVLKRTATSKAFLQAGEITACLIRLMMAYWLAAPVSGNFLVLFNNVLRVTEMGNHSWGKALRLDHRHRENIITKMAADGTLTIYDMFEDDMVTASFSKAILERDAGDGKDRRRDNPGKGSRSRKRNKSDWSADKPHSQGRKDEKSRKFDSGRVLLLRRFASLFVVMDGCSAPGQKSGKRTAEAAVRRNSEKRARQRDSWREAEEVRSCLSSLETKAQDLRREWERSQVEGLTDGTAGPGFCPWSIQYGPRTRVQSALIDVLEDKIEDFAETNSGKFVRRWSVLPRGEQGGFDWTGVERDVDELADQLRTEWCAIIKVDGRTARSGSPLRPLLLKELALIFNPNFPEDWNVIDQIDQGVNIGHPVSLLERETFWSYRSAESDEGREIVTRCLEEEVRKGYLRKEPDPNQLPEDAIVSKVALLEKPGRIPRAYRMICDLRRSGVNDLIKGSGNLEDTASLPGLRAVSLVVSQAVEKFKVGSRFIELDASEAFRHISVHVRDRVYLYLSAVDDKGERQLYRNLRIPFGLVSSPIWWIRTYSMCYRLLRAILRILCTLYVDDGVFESAAHRCFDDFISLILVSRVVGVRSELAKARISVSPRTMGSQWFSVATQDSVDMKVEIPEDKITLVCQQGDLLLHEAAKKEKTFTRYRCHLSDIYSWCHKVKSEHERCAGAVCVPRRESGEQGDSRIREARLD</sequence>
<name>A0A7J6RNS9_PEROL</name>
<proteinExistence type="predicted"/>
<dbReference type="PANTHER" id="PTHR33050">
    <property type="entry name" value="REVERSE TRANSCRIPTASE DOMAIN-CONTAINING PROTEIN"/>
    <property type="match status" value="1"/>
</dbReference>
<dbReference type="Proteomes" id="UP000553632">
    <property type="component" value="Unassembled WGS sequence"/>
</dbReference>
<dbReference type="AlphaFoldDB" id="A0A7J6RNS9"/>
<keyword evidence="1" id="KW-0175">Coiled coil</keyword>
<evidence type="ECO:0000256" key="2">
    <source>
        <dbReference type="SAM" id="MobiDB-lite"/>
    </source>
</evidence>
<feature type="compositionally biased region" description="Basic and acidic residues" evidence="2">
    <location>
        <begin position="156"/>
        <end position="167"/>
    </location>
</feature>
<evidence type="ECO:0000313" key="4">
    <source>
        <dbReference type="EMBL" id="KAF4722207.1"/>
    </source>
</evidence>
<feature type="domain" description="Reverse transcriptase" evidence="3">
    <location>
        <begin position="474"/>
        <end position="616"/>
    </location>
</feature>
<dbReference type="InterPro" id="IPR000477">
    <property type="entry name" value="RT_dom"/>
</dbReference>
<feature type="compositionally biased region" description="Basic and acidic residues" evidence="2">
    <location>
        <begin position="178"/>
        <end position="197"/>
    </location>
</feature>
<dbReference type="PANTHER" id="PTHR33050:SF7">
    <property type="entry name" value="RIBONUCLEASE H"/>
    <property type="match status" value="1"/>
</dbReference>
<dbReference type="EMBL" id="JABANO010024248">
    <property type="protein sequence ID" value="KAF4722207.1"/>
    <property type="molecule type" value="Genomic_DNA"/>
</dbReference>